<evidence type="ECO:0000256" key="5">
    <source>
        <dbReference type="ARBA" id="ARBA00023136"/>
    </source>
</evidence>
<dbReference type="GO" id="GO:0012505">
    <property type="term" value="C:endomembrane system"/>
    <property type="evidence" value="ECO:0007669"/>
    <property type="project" value="UniProtKB-SubCell"/>
</dbReference>
<dbReference type="AlphaFoldDB" id="A0ABD3WNG9"/>
<reference evidence="10 11" key="1">
    <citation type="submission" date="2024-11" db="EMBL/GenBank/DDBJ databases">
        <title>Chromosome-level genome assembly of the freshwater bivalve Anodonta woodiana.</title>
        <authorList>
            <person name="Chen X."/>
        </authorList>
    </citation>
    <scope>NUCLEOTIDE SEQUENCE [LARGE SCALE GENOMIC DNA]</scope>
    <source>
        <strain evidence="10">MN2024</strain>
        <tissue evidence="10">Gills</tissue>
    </source>
</reference>
<comment type="function">
    <text evidence="6">Component of the adaptor protein complex 4 (AP-4). Adaptor protein complexes are vesicle coat components involved both in vesicle formation and cargo selection. They control the vesicular transport of proteins in different trafficking pathways. AP-4 forms a non clathrin-associated coat on vesicles departing the trans-Golgi network (TGN) and may be involved in the targeting of proteins from the trans-Golgi network (TGN) to the endosomal-lysosomal system. It is also involved in protein sorting to the basolateral membrane in epithelial cells and the proper asymmetric localization of somatodendritic proteins in neurons. AP-4 is involved in the recognition and binding of tyrosine-based sorting signals found in the cytoplasmic part of cargos, but may also recognize other types of sorting signal.</text>
</comment>
<dbReference type="Gene3D" id="3.30.450.60">
    <property type="match status" value="1"/>
</dbReference>
<dbReference type="InterPro" id="IPR022775">
    <property type="entry name" value="AP_mu_sigma_su"/>
</dbReference>
<keyword evidence="5 8" id="KW-0472">Membrane</keyword>
<dbReference type="InterPro" id="IPR016635">
    <property type="entry name" value="AP_complex_ssu"/>
</dbReference>
<evidence type="ECO:0000313" key="10">
    <source>
        <dbReference type="EMBL" id="KAL3875025.1"/>
    </source>
</evidence>
<dbReference type="Proteomes" id="UP001634394">
    <property type="component" value="Unassembled WGS sequence"/>
</dbReference>
<evidence type="ECO:0000256" key="4">
    <source>
        <dbReference type="ARBA" id="ARBA00022927"/>
    </source>
</evidence>
<name>A0ABD3WNG9_SINWO</name>
<dbReference type="InterPro" id="IPR011012">
    <property type="entry name" value="Longin-like_dom_sf"/>
</dbReference>
<organism evidence="10 11">
    <name type="scientific">Sinanodonta woodiana</name>
    <name type="common">Chinese pond mussel</name>
    <name type="synonym">Anodonta woodiana</name>
    <dbReference type="NCBI Taxonomy" id="1069815"/>
    <lineage>
        <taxon>Eukaryota</taxon>
        <taxon>Metazoa</taxon>
        <taxon>Spiralia</taxon>
        <taxon>Lophotrochozoa</taxon>
        <taxon>Mollusca</taxon>
        <taxon>Bivalvia</taxon>
        <taxon>Autobranchia</taxon>
        <taxon>Heteroconchia</taxon>
        <taxon>Palaeoheterodonta</taxon>
        <taxon>Unionida</taxon>
        <taxon>Unionoidea</taxon>
        <taxon>Unionidae</taxon>
        <taxon>Unioninae</taxon>
        <taxon>Sinanodonta</taxon>
    </lineage>
</organism>
<gene>
    <name evidence="10" type="ORF">ACJMK2_037966</name>
</gene>
<evidence type="ECO:0000313" key="11">
    <source>
        <dbReference type="Proteomes" id="UP001634394"/>
    </source>
</evidence>
<keyword evidence="3 8" id="KW-0813">Transport</keyword>
<comment type="similarity">
    <text evidence="2 8">Belongs to the adaptor complexes small subunit family.</text>
</comment>
<evidence type="ECO:0000259" key="9">
    <source>
        <dbReference type="Pfam" id="PF01217"/>
    </source>
</evidence>
<dbReference type="PANTHER" id="PTHR11753">
    <property type="entry name" value="ADAPTOR COMPLEXES SMALL SUBUNIT FAMILY"/>
    <property type="match status" value="1"/>
</dbReference>
<comment type="subunit">
    <text evidence="7">Adaptor protein complex 4 (AP-4) is a heterotetramer composed of two large adaptins (epsilon-type subunit AP4E1 and beta-type subunit AP4B1), a medium adaptin (mu-type subunit AP4M1) and a small adaptin (sigma-type AP4S1).</text>
</comment>
<accession>A0ABD3WNG9</accession>
<dbReference type="GO" id="GO:0006886">
    <property type="term" value="P:intracellular protein transport"/>
    <property type="evidence" value="ECO:0007669"/>
    <property type="project" value="UniProtKB-UniRule"/>
</dbReference>
<evidence type="ECO:0000256" key="1">
    <source>
        <dbReference type="ARBA" id="ARBA00004308"/>
    </source>
</evidence>
<keyword evidence="4 8" id="KW-0653">Protein transport</keyword>
<sequence length="143" mass="16990">MIKFLLLVNKHGQLRISKHYQYMEKEDKQRLEKELIGICLKRGDKKSSFLEYQDFVLIYRCYVDLFFIAGVTKDENEIAIYEFFHLILETLDKYFPKLSEVDIQFNLDKVHMILDEMIINGNIVETSPVRILAPIQLLDTAKR</sequence>
<evidence type="ECO:0000256" key="2">
    <source>
        <dbReference type="ARBA" id="ARBA00006972"/>
    </source>
</evidence>
<feature type="domain" description="AP complex mu/sigma subunit" evidence="9">
    <location>
        <begin position="1"/>
        <end position="141"/>
    </location>
</feature>
<evidence type="ECO:0000256" key="8">
    <source>
        <dbReference type="PIRNR" id="PIRNR015588"/>
    </source>
</evidence>
<protein>
    <recommendedName>
        <fullName evidence="8">AP complex subunit sigma</fullName>
    </recommendedName>
</protein>
<proteinExistence type="inferred from homology"/>
<dbReference type="FunFam" id="3.30.450.60:FF:000010">
    <property type="entry name" value="AP complex subunit sigma"/>
    <property type="match status" value="1"/>
</dbReference>
<comment type="caution">
    <text evidence="10">The sequence shown here is derived from an EMBL/GenBank/DDBJ whole genome shotgun (WGS) entry which is preliminary data.</text>
</comment>
<dbReference type="EMBL" id="JBJQND010000006">
    <property type="protein sequence ID" value="KAL3875025.1"/>
    <property type="molecule type" value="Genomic_DNA"/>
</dbReference>
<evidence type="ECO:0000256" key="6">
    <source>
        <dbReference type="ARBA" id="ARBA00053594"/>
    </source>
</evidence>
<dbReference type="GO" id="GO:0005737">
    <property type="term" value="C:cytoplasm"/>
    <property type="evidence" value="ECO:0007669"/>
    <property type="project" value="UniProtKB-ARBA"/>
</dbReference>
<dbReference type="SUPFAM" id="SSF64356">
    <property type="entry name" value="SNARE-like"/>
    <property type="match status" value="1"/>
</dbReference>
<evidence type="ECO:0000256" key="3">
    <source>
        <dbReference type="ARBA" id="ARBA00022448"/>
    </source>
</evidence>
<dbReference type="Pfam" id="PF01217">
    <property type="entry name" value="Clat_adaptor_s"/>
    <property type="match status" value="1"/>
</dbReference>
<comment type="subcellular location">
    <subcellularLocation>
        <location evidence="1">Endomembrane system</location>
    </subcellularLocation>
</comment>
<dbReference type="PIRSF" id="PIRSF015588">
    <property type="entry name" value="AP_complex_sigma"/>
    <property type="match status" value="1"/>
</dbReference>
<evidence type="ECO:0000256" key="7">
    <source>
        <dbReference type="ARBA" id="ARBA00062526"/>
    </source>
</evidence>
<keyword evidence="11" id="KW-1185">Reference proteome</keyword>